<evidence type="ECO:0000256" key="3">
    <source>
        <dbReference type="ARBA" id="ARBA00023163"/>
    </source>
</evidence>
<dbReference type="RefSeq" id="WP_089345181.1">
    <property type="nucleotide sequence ID" value="NZ_CP067130.1"/>
</dbReference>
<keyword evidence="2" id="KW-0238">DNA-binding</keyword>
<dbReference type="GO" id="GO:0003700">
    <property type="term" value="F:DNA-binding transcription factor activity"/>
    <property type="evidence" value="ECO:0007669"/>
    <property type="project" value="InterPro"/>
</dbReference>
<gene>
    <name evidence="5" type="ORF">SAMN05444959_11279</name>
</gene>
<keyword evidence="6" id="KW-1185">Reference proteome</keyword>
<dbReference type="PANTHER" id="PTHR44846">
    <property type="entry name" value="MANNOSYL-D-GLYCERATE TRANSPORT/METABOLISM SYSTEM REPRESSOR MNGR-RELATED"/>
    <property type="match status" value="1"/>
</dbReference>
<keyword evidence="1" id="KW-0805">Transcription regulation</keyword>
<dbReference type="AlphaFoldDB" id="A0A239Q003"/>
<dbReference type="Pfam" id="PF07702">
    <property type="entry name" value="UTRA"/>
    <property type="match status" value="1"/>
</dbReference>
<dbReference type="InterPro" id="IPR011663">
    <property type="entry name" value="UTRA"/>
</dbReference>
<dbReference type="Gene3D" id="1.10.10.10">
    <property type="entry name" value="Winged helix-like DNA-binding domain superfamily/Winged helix DNA-binding domain"/>
    <property type="match status" value="1"/>
</dbReference>
<evidence type="ECO:0000313" key="6">
    <source>
        <dbReference type="Proteomes" id="UP000198307"/>
    </source>
</evidence>
<dbReference type="SUPFAM" id="SSF46785">
    <property type="entry name" value="Winged helix' DNA-binding domain"/>
    <property type="match status" value="1"/>
</dbReference>
<evidence type="ECO:0000256" key="2">
    <source>
        <dbReference type="ARBA" id="ARBA00023125"/>
    </source>
</evidence>
<feature type="domain" description="HTH gntR-type" evidence="4">
    <location>
        <begin position="6"/>
        <end position="74"/>
    </location>
</feature>
<dbReference type="InterPro" id="IPR036388">
    <property type="entry name" value="WH-like_DNA-bd_sf"/>
</dbReference>
<sequence>MNTRPAAKYQIVHDELLRRLKAGMYSVGTRLPSEEALAQSFGVSRVTTRRALEILVDAGYLISRQGSGYLVNTLSPPETTCLTSFTDMMLREGRVPGARLIEIREQDPTPPAEVTALFDEPVALIRRLRTVDGVPKLLVNTWLPCRLVPGLSPDDFPEEGQDQSILRILTERFHIDWGRACETVGSCAAPADAAKWLGIKPDTPILSQACTAFDDDQKPVFFDQVYRVSPITYNLVGSRRQADPA</sequence>
<dbReference type="Proteomes" id="UP000198307">
    <property type="component" value="Unassembled WGS sequence"/>
</dbReference>
<organism evidence="5 6">
    <name type="scientific">Paracoccus seriniphilus</name>
    <dbReference type="NCBI Taxonomy" id="184748"/>
    <lineage>
        <taxon>Bacteria</taxon>
        <taxon>Pseudomonadati</taxon>
        <taxon>Pseudomonadota</taxon>
        <taxon>Alphaproteobacteria</taxon>
        <taxon>Rhodobacterales</taxon>
        <taxon>Paracoccaceae</taxon>
        <taxon>Paracoccus</taxon>
    </lineage>
</organism>
<dbReference type="CDD" id="cd07377">
    <property type="entry name" value="WHTH_GntR"/>
    <property type="match status" value="1"/>
</dbReference>
<evidence type="ECO:0000256" key="1">
    <source>
        <dbReference type="ARBA" id="ARBA00023015"/>
    </source>
</evidence>
<proteinExistence type="predicted"/>
<name>A0A239Q003_9RHOB</name>
<dbReference type="EMBL" id="FZQB01000012">
    <property type="protein sequence ID" value="SNT75658.1"/>
    <property type="molecule type" value="Genomic_DNA"/>
</dbReference>
<evidence type="ECO:0000313" key="5">
    <source>
        <dbReference type="EMBL" id="SNT75658.1"/>
    </source>
</evidence>
<dbReference type="InterPro" id="IPR000524">
    <property type="entry name" value="Tscrpt_reg_HTH_GntR"/>
</dbReference>
<dbReference type="GO" id="GO:0045892">
    <property type="term" value="P:negative regulation of DNA-templated transcription"/>
    <property type="evidence" value="ECO:0007669"/>
    <property type="project" value="TreeGrafter"/>
</dbReference>
<protein>
    <submittedName>
        <fullName evidence="5">GntR family transcriptional regulator</fullName>
    </submittedName>
</protein>
<evidence type="ECO:0000259" key="4">
    <source>
        <dbReference type="PROSITE" id="PS50949"/>
    </source>
</evidence>
<accession>A0A239Q003</accession>
<dbReference type="Pfam" id="PF00392">
    <property type="entry name" value="GntR"/>
    <property type="match status" value="1"/>
</dbReference>
<dbReference type="GO" id="GO:0003677">
    <property type="term" value="F:DNA binding"/>
    <property type="evidence" value="ECO:0007669"/>
    <property type="project" value="UniProtKB-KW"/>
</dbReference>
<dbReference type="PRINTS" id="PR00035">
    <property type="entry name" value="HTHGNTR"/>
</dbReference>
<dbReference type="OrthoDB" id="7173258at2"/>
<reference evidence="5 6" key="1">
    <citation type="submission" date="2017-07" db="EMBL/GenBank/DDBJ databases">
        <authorList>
            <person name="Sun Z.S."/>
            <person name="Albrecht U."/>
            <person name="Echele G."/>
            <person name="Lee C.C."/>
        </authorList>
    </citation>
    <scope>NUCLEOTIDE SEQUENCE [LARGE SCALE GENOMIC DNA]</scope>
    <source>
        <strain evidence="5 6">DSM 14827</strain>
    </source>
</reference>
<dbReference type="PANTHER" id="PTHR44846:SF1">
    <property type="entry name" value="MANNOSYL-D-GLYCERATE TRANSPORT_METABOLISM SYSTEM REPRESSOR MNGR-RELATED"/>
    <property type="match status" value="1"/>
</dbReference>
<dbReference type="InterPro" id="IPR036390">
    <property type="entry name" value="WH_DNA-bd_sf"/>
</dbReference>
<keyword evidence="3" id="KW-0804">Transcription</keyword>
<dbReference type="SMART" id="SM00866">
    <property type="entry name" value="UTRA"/>
    <property type="match status" value="1"/>
</dbReference>
<dbReference type="InterPro" id="IPR050679">
    <property type="entry name" value="Bact_HTH_transcr_reg"/>
</dbReference>
<dbReference type="Gene3D" id="3.40.1410.10">
    <property type="entry name" value="Chorismate lyase-like"/>
    <property type="match status" value="1"/>
</dbReference>
<dbReference type="InterPro" id="IPR028978">
    <property type="entry name" value="Chorismate_lyase_/UTRA_dom_sf"/>
</dbReference>
<dbReference type="PROSITE" id="PS50949">
    <property type="entry name" value="HTH_GNTR"/>
    <property type="match status" value="1"/>
</dbReference>
<dbReference type="SUPFAM" id="SSF64288">
    <property type="entry name" value="Chorismate lyase-like"/>
    <property type="match status" value="1"/>
</dbReference>
<dbReference type="SMART" id="SM00345">
    <property type="entry name" value="HTH_GNTR"/>
    <property type="match status" value="1"/>
</dbReference>